<dbReference type="Pfam" id="PF00251">
    <property type="entry name" value="Glyco_hydro_32N"/>
    <property type="match status" value="1"/>
</dbReference>
<dbReference type="PROSITE" id="PS00609">
    <property type="entry name" value="GLYCOSYL_HYDROL_F32"/>
    <property type="match status" value="1"/>
</dbReference>
<organism evidence="7 8">
    <name type="scientific">Tessaracoccus palaemonis</name>
    <dbReference type="NCBI Taxonomy" id="2829499"/>
    <lineage>
        <taxon>Bacteria</taxon>
        <taxon>Bacillati</taxon>
        <taxon>Actinomycetota</taxon>
        <taxon>Actinomycetes</taxon>
        <taxon>Propionibacteriales</taxon>
        <taxon>Propionibacteriaceae</taxon>
        <taxon>Tessaracoccus</taxon>
    </lineage>
</organism>
<sequence length="484" mass="51985">MSQDSGAAATPSGVRPGVHYTPQKNWMNDPNGLVFHGGRYHLYYQYNPLGTDHANMSWGHATSTDLLRWEEHPVAIRFDEKEQIFSGSVVFDELNTSGLGTDAAPPLVAIYTSARADGIQAQSLAVSLDGGYAWSRYEANPVLDRQSRDFRDPKVFRYETADEAYWVLVAVEAAERRVLLYRSDNLREWEYLSDYGPLGAVGGVWECPDLFPLEVDDEAGALRWVLLISLSPGGLAGGSATQYVVGEFDGVRFRPDVEPPALMPDAGAAELAAVDWVDLGPDCYAGVTFSGQPADRRTFIAWMSNWAYAGSLPSHGWRGVMTVARRLALRRIDGRARLCAAPVLPSPSGPLRAVGDGGTVRRPLSGATIVDLEVATQGVTRVRLGADERRVDVLVDADAGRLLVDRTLGAPAPASETDPPVANLLGGNVPFAVDRRVVIVVDSGSVEVFADGGSVVVTARADLPVESGIEIAGPADTRVGLTDI</sequence>
<dbReference type="InterPro" id="IPR001362">
    <property type="entry name" value="Glyco_hydro_32"/>
</dbReference>
<evidence type="ECO:0000259" key="6">
    <source>
        <dbReference type="Pfam" id="PF08244"/>
    </source>
</evidence>
<protein>
    <submittedName>
        <fullName evidence="7">Glycoside hydrolase family 32 protein</fullName>
    </submittedName>
</protein>
<dbReference type="InterPro" id="IPR013189">
    <property type="entry name" value="Glyco_hydro_32_C"/>
</dbReference>
<reference evidence="7 8" key="1">
    <citation type="submission" date="2021-07" db="EMBL/GenBank/DDBJ databases">
        <title>complete genome sequencing of Tessaracoccus sp.J1M15.</title>
        <authorList>
            <person name="Bae J.-W."/>
            <person name="Kim D.-y."/>
        </authorList>
    </citation>
    <scope>NUCLEOTIDE SEQUENCE [LARGE SCALE GENOMIC DNA]</scope>
    <source>
        <strain evidence="7 8">J1M15</strain>
    </source>
</reference>
<evidence type="ECO:0000256" key="4">
    <source>
        <dbReference type="SAM" id="MobiDB-lite"/>
    </source>
</evidence>
<comment type="similarity">
    <text evidence="3">Belongs to the glycosyl hydrolase 32 family.</text>
</comment>
<evidence type="ECO:0000313" key="8">
    <source>
        <dbReference type="Proteomes" id="UP000824504"/>
    </source>
</evidence>
<accession>A0ABX8SI53</accession>
<keyword evidence="2 3" id="KW-0326">Glycosidase</keyword>
<dbReference type="EMBL" id="CP079216">
    <property type="protein sequence ID" value="QXT62664.1"/>
    <property type="molecule type" value="Genomic_DNA"/>
</dbReference>
<dbReference type="CDD" id="cd18622">
    <property type="entry name" value="GH32_Inu-like"/>
    <property type="match status" value="1"/>
</dbReference>
<feature type="domain" description="Glycosyl hydrolase family 32 N-terminal" evidence="5">
    <location>
        <begin position="19"/>
        <end position="336"/>
    </location>
</feature>
<dbReference type="GO" id="GO:0016787">
    <property type="term" value="F:hydrolase activity"/>
    <property type="evidence" value="ECO:0007669"/>
    <property type="project" value="UniProtKB-KW"/>
</dbReference>
<feature type="region of interest" description="Disordered" evidence="4">
    <location>
        <begin position="1"/>
        <end position="23"/>
    </location>
</feature>
<dbReference type="RefSeq" id="WP_219081779.1">
    <property type="nucleotide sequence ID" value="NZ_CP079216.1"/>
</dbReference>
<dbReference type="InterPro" id="IPR018053">
    <property type="entry name" value="Glyco_hydro_32_AS"/>
</dbReference>
<evidence type="ECO:0000256" key="1">
    <source>
        <dbReference type="ARBA" id="ARBA00022801"/>
    </source>
</evidence>
<evidence type="ECO:0000259" key="5">
    <source>
        <dbReference type="Pfam" id="PF00251"/>
    </source>
</evidence>
<dbReference type="Proteomes" id="UP000824504">
    <property type="component" value="Chromosome"/>
</dbReference>
<dbReference type="PANTHER" id="PTHR42800">
    <property type="entry name" value="EXOINULINASE INUD (AFU_ORTHOLOGUE AFUA_5G00480)"/>
    <property type="match status" value="1"/>
</dbReference>
<name>A0ABX8SI53_9ACTN</name>
<keyword evidence="8" id="KW-1185">Reference proteome</keyword>
<dbReference type="Pfam" id="PF08244">
    <property type="entry name" value="Glyco_hydro_32C"/>
    <property type="match status" value="1"/>
</dbReference>
<gene>
    <name evidence="7" type="ORF">KDB89_13150</name>
</gene>
<proteinExistence type="inferred from homology"/>
<evidence type="ECO:0000313" key="7">
    <source>
        <dbReference type="EMBL" id="QXT62664.1"/>
    </source>
</evidence>
<dbReference type="InterPro" id="IPR013148">
    <property type="entry name" value="Glyco_hydro_32_N"/>
</dbReference>
<dbReference type="SMART" id="SM00640">
    <property type="entry name" value="Glyco_32"/>
    <property type="match status" value="1"/>
</dbReference>
<keyword evidence="1 3" id="KW-0378">Hydrolase</keyword>
<evidence type="ECO:0000256" key="3">
    <source>
        <dbReference type="RuleBase" id="RU362110"/>
    </source>
</evidence>
<evidence type="ECO:0000256" key="2">
    <source>
        <dbReference type="ARBA" id="ARBA00023295"/>
    </source>
</evidence>
<dbReference type="PANTHER" id="PTHR42800:SF1">
    <property type="entry name" value="EXOINULINASE INUD (AFU_ORTHOLOGUE AFUA_5G00480)"/>
    <property type="match status" value="1"/>
</dbReference>
<feature type="domain" description="Glycosyl hydrolase family 32 C-terminal" evidence="6">
    <location>
        <begin position="381"/>
        <end position="460"/>
    </location>
</feature>